<gene>
    <name evidence="1" type="ORF">OU415_08470</name>
</gene>
<keyword evidence="2" id="KW-1185">Reference proteome</keyword>
<dbReference type="InterPro" id="IPR027266">
    <property type="entry name" value="TrmE/GcvT-like"/>
</dbReference>
<evidence type="ECO:0000313" key="2">
    <source>
        <dbReference type="Proteomes" id="UP001210380"/>
    </source>
</evidence>
<dbReference type="Pfam" id="PF04268">
    <property type="entry name" value="SoxG"/>
    <property type="match status" value="1"/>
</dbReference>
<dbReference type="Gene3D" id="3.30.1360.120">
    <property type="entry name" value="Probable tRNA modification gtpase trme, domain 1"/>
    <property type="match status" value="1"/>
</dbReference>
<reference evidence="1 2" key="1">
    <citation type="submission" date="2022-11" db="EMBL/GenBank/DDBJ databases">
        <title>Draft genome sequence of Saccharopolyspora sp. WRP15-2 isolated from rhizosphere soils of wild rice in Thailand.</title>
        <authorList>
            <person name="Duangmal K."/>
            <person name="Kammanee S."/>
            <person name="Muangham S."/>
        </authorList>
    </citation>
    <scope>NUCLEOTIDE SEQUENCE [LARGE SCALE GENOMIC DNA]</scope>
    <source>
        <strain evidence="1 2">WRP15-2</strain>
    </source>
</reference>
<proteinExistence type="predicted"/>
<comment type="caution">
    <text evidence="1">The sequence shown here is derived from an EMBL/GenBank/DDBJ whole genome shotgun (WGS) entry which is preliminary data.</text>
</comment>
<dbReference type="RefSeq" id="WP_270948046.1">
    <property type="nucleotide sequence ID" value="NZ_JAQGLA010000009.1"/>
</dbReference>
<organism evidence="1 2">
    <name type="scientific">Saccharopolyspora oryzae</name>
    <dbReference type="NCBI Taxonomy" id="2997343"/>
    <lineage>
        <taxon>Bacteria</taxon>
        <taxon>Bacillati</taxon>
        <taxon>Actinomycetota</taxon>
        <taxon>Actinomycetes</taxon>
        <taxon>Pseudonocardiales</taxon>
        <taxon>Pseudonocardiaceae</taxon>
        <taxon>Saccharopolyspora</taxon>
    </lineage>
</organism>
<evidence type="ECO:0000313" key="1">
    <source>
        <dbReference type="EMBL" id="MDA3625468.1"/>
    </source>
</evidence>
<accession>A0ABT4UUS3</accession>
<dbReference type="InterPro" id="IPR007375">
    <property type="entry name" value="SoxG"/>
</dbReference>
<dbReference type="Proteomes" id="UP001210380">
    <property type="component" value="Unassembled WGS sequence"/>
</dbReference>
<dbReference type="EMBL" id="JAQGLA010000009">
    <property type="protein sequence ID" value="MDA3625468.1"/>
    <property type="molecule type" value="Genomic_DNA"/>
</dbReference>
<dbReference type="Gene3D" id="3.30.70.1520">
    <property type="entry name" value="Heterotetrameric sarcosine oxidase"/>
    <property type="match status" value="1"/>
</dbReference>
<name>A0ABT4UUS3_9PSEU</name>
<dbReference type="SUPFAM" id="SSF103025">
    <property type="entry name" value="Folate-binding domain"/>
    <property type="match status" value="1"/>
</dbReference>
<protein>
    <submittedName>
        <fullName evidence="1">Sarcosine oxidase subunit gamma</fullName>
    </submittedName>
</protein>
<sequence>MADTEALTPLADRVISTADATVARIAEVPFRAQVGLRVDPKSSAAERIATAIGAMLPGDPGGVVVTRDLVVLWLGPDEWLIIGPVGAQDRIERTLNSALGGGFGAVVDVSAHRTIIEVSGERARDLLNSGCALDLHPRAFPAGRCASTLLARAQVVLVCCDARAPRYWVVVRASFARYLADWLADATTEFAPDVNDLAQL</sequence>